<dbReference type="InterPro" id="IPR013757">
    <property type="entry name" value="Topo_IIA_A_a_sf"/>
</dbReference>
<dbReference type="GO" id="GO:0005524">
    <property type="term" value="F:ATP binding"/>
    <property type="evidence" value="ECO:0007669"/>
    <property type="project" value="InterPro"/>
</dbReference>
<dbReference type="GO" id="GO:0009330">
    <property type="term" value="C:DNA topoisomerase type II (double strand cut, ATP-hydrolyzing) complex"/>
    <property type="evidence" value="ECO:0007669"/>
    <property type="project" value="TreeGrafter"/>
</dbReference>
<comment type="caution">
    <text evidence="9">The sequence shown here is derived from an EMBL/GenBank/DDBJ whole genome shotgun (WGS) entry which is preliminary data.</text>
</comment>
<dbReference type="GO" id="GO:0006265">
    <property type="term" value="P:DNA topological change"/>
    <property type="evidence" value="ECO:0007669"/>
    <property type="project" value="UniProtKB-UniRule"/>
</dbReference>
<protein>
    <submittedName>
        <fullName evidence="9">DNA topoisomerase IV</fullName>
    </submittedName>
</protein>
<evidence type="ECO:0000313" key="10">
    <source>
        <dbReference type="Proteomes" id="UP000239522"/>
    </source>
</evidence>
<evidence type="ECO:0000256" key="3">
    <source>
        <dbReference type="ARBA" id="ARBA00023029"/>
    </source>
</evidence>
<evidence type="ECO:0000256" key="7">
    <source>
        <dbReference type="SAM" id="MobiDB-lite"/>
    </source>
</evidence>
<evidence type="ECO:0000259" key="8">
    <source>
        <dbReference type="PROSITE" id="PS52040"/>
    </source>
</evidence>
<dbReference type="SMART" id="SM00434">
    <property type="entry name" value="TOP4c"/>
    <property type="match status" value="1"/>
</dbReference>
<dbReference type="Gene3D" id="1.10.268.10">
    <property type="entry name" value="Topoisomerase, domain 3"/>
    <property type="match status" value="1"/>
</dbReference>
<keyword evidence="5 6" id="KW-0413">Isomerase</keyword>
<dbReference type="GO" id="GO:0003677">
    <property type="term" value="F:DNA binding"/>
    <property type="evidence" value="ECO:0007669"/>
    <property type="project" value="UniProtKB-UniRule"/>
</dbReference>
<dbReference type="SUPFAM" id="SSF56719">
    <property type="entry name" value="Type II DNA topoisomerase"/>
    <property type="match status" value="1"/>
</dbReference>
<dbReference type="Pfam" id="PF00521">
    <property type="entry name" value="DNA_topoisoIV"/>
    <property type="match status" value="1"/>
</dbReference>
<evidence type="ECO:0000256" key="4">
    <source>
        <dbReference type="ARBA" id="ARBA00023125"/>
    </source>
</evidence>
<evidence type="ECO:0000256" key="2">
    <source>
        <dbReference type="ARBA" id="ARBA00008263"/>
    </source>
</evidence>
<dbReference type="InterPro" id="IPR013760">
    <property type="entry name" value="Topo_IIA-like_dom_sf"/>
</dbReference>
<name>A0A2S7KVK8_9FLAO</name>
<comment type="similarity">
    <text evidence="2">Belongs to the type II topoisomerase GyrA/ParC subunit family.</text>
</comment>
<keyword evidence="4 6" id="KW-0238">DNA-binding</keyword>
<gene>
    <name evidence="9" type="ORF">BST83_05490</name>
</gene>
<dbReference type="Proteomes" id="UP000239522">
    <property type="component" value="Unassembled WGS sequence"/>
</dbReference>
<feature type="region of interest" description="Disordered" evidence="7">
    <location>
        <begin position="1"/>
        <end position="23"/>
    </location>
</feature>
<evidence type="ECO:0000256" key="5">
    <source>
        <dbReference type="ARBA" id="ARBA00023235"/>
    </source>
</evidence>
<dbReference type="RefSeq" id="WP_104808922.1">
    <property type="nucleotide sequence ID" value="NZ_MQUA01000013.1"/>
</dbReference>
<dbReference type="NCBIfam" id="NF007209">
    <property type="entry name" value="PRK09631.1"/>
    <property type="match status" value="1"/>
</dbReference>
<dbReference type="PANTHER" id="PTHR43493:SF5">
    <property type="entry name" value="DNA GYRASE SUBUNIT A, CHLOROPLASTIC_MITOCHONDRIAL"/>
    <property type="match status" value="1"/>
</dbReference>
<feature type="domain" description="Topo IIA-type catalytic" evidence="8">
    <location>
        <begin position="57"/>
        <end position="507"/>
    </location>
</feature>
<accession>A0A2S7KVK8</accession>
<dbReference type="AlphaFoldDB" id="A0A2S7KVK8"/>
<evidence type="ECO:0000256" key="6">
    <source>
        <dbReference type="PROSITE-ProRule" id="PRU01384"/>
    </source>
</evidence>
<proteinExistence type="inferred from homology"/>
<dbReference type="InterPro" id="IPR050220">
    <property type="entry name" value="Type_II_DNA_Topoisomerases"/>
</dbReference>
<evidence type="ECO:0000313" key="9">
    <source>
        <dbReference type="EMBL" id="PQB06671.1"/>
    </source>
</evidence>
<feature type="active site" description="O-(5'-phospho-DNA)-tyrosine intermediate" evidence="6">
    <location>
        <position position="138"/>
    </location>
</feature>
<keyword evidence="10" id="KW-1185">Reference proteome</keyword>
<dbReference type="GO" id="GO:0005737">
    <property type="term" value="C:cytoplasm"/>
    <property type="evidence" value="ECO:0007669"/>
    <property type="project" value="TreeGrafter"/>
</dbReference>
<comment type="catalytic activity">
    <reaction evidence="1 6">
        <text>ATP-dependent breakage, passage and rejoining of double-stranded DNA.</text>
        <dbReference type="EC" id="5.6.2.2"/>
    </reaction>
</comment>
<sequence length="914" mass="104625">MSEEINENEEELQKNENQPDAVNEQVDAVEETITKVTGMYKEWFLEYASYVILERAVPSLEDGLKPVQRRIMHSMKDLDDGRYNKVANIVGHTMQYHPHGDASIADAMVQIGQKELLIDMQGNWGNILTGDRAAASRYIEARLSKFALEVVFNPKTTEWKSSYDGRRKEPIDLPVKFPLLLAQGAEGIAVGLSTKILPHNFIELIDASIKYLKGKSFKIVPDFITGGIADFTNYNDGKRGGKVRVRAKISQLDKKTLVIYEIPFGTTTTSLIDSIIKANDKGKIKIKKIEDNTAAEVEILVHLPPNVSPDKTIDALYAFTICENSISPLSCTIENNKPVFIGVSEMLKHSTDLTVELLKKELEIQLHELEEQWHFASLERIFIENRIYRDIEEEETWEGVIIAIDKGLQPHIKHLKRPITEEDIVRLTEIRIKKISKFDIDKAKQHIESLEDKIAGVKHHLANLIVFAIDYFKNLKEKYGKGKERQTEIRIFDDIVASKVAMNNAKLYVNREEGFIGTSLKKDEFVTDCSDIDDIIIFRKDGVMSVSKIDSKTFVGKDIIHVAVFKKKDRRTVYNFIYRDGAKGASYMKRFNVTSVTRDKEYDLTNGSKGSLVHYFSANYNGEAEIVTINLRSVGSVKKLKWDIDFADLAVKGRAVRGNRITKYNVRSVDFKFEGVSTLKPRKIWFDDTVQRLNVDERGELLGEFKAEDKLLIITQSGKVKAVKPDLAMHFEDDMIVLEKWKPTKPISAIYFDGEKERYYIKRFLIETTEKEEIFISEHSKSHLEIIATDYRPIAEVQFSKRNIENEIVNLEEFIAVKGIKALGNQFSTEKIKLVSLLESLPFEEPEEEKVEEVEVVDEEVIVDKLYIENTEPYKPILEELSAEEKAKMALQKSIAKKKAEQKRIDDENQTKLF</sequence>
<feature type="compositionally biased region" description="Acidic residues" evidence="7">
    <location>
        <begin position="1"/>
        <end position="10"/>
    </location>
</feature>
<dbReference type="NCBIfam" id="NF009397">
    <property type="entry name" value="PRK12758.1"/>
    <property type="match status" value="1"/>
</dbReference>
<dbReference type="PROSITE" id="PS52040">
    <property type="entry name" value="TOPO_IIA"/>
    <property type="match status" value="1"/>
</dbReference>
<dbReference type="OrthoDB" id="9806486at2"/>
<dbReference type="Gene3D" id="3.90.199.10">
    <property type="entry name" value="Topoisomerase II, domain 5"/>
    <property type="match status" value="1"/>
</dbReference>
<keyword evidence="3 6" id="KW-0799">Topoisomerase</keyword>
<dbReference type="Gene3D" id="3.30.1360.40">
    <property type="match status" value="1"/>
</dbReference>
<dbReference type="EMBL" id="MQUA01000013">
    <property type="protein sequence ID" value="PQB06671.1"/>
    <property type="molecule type" value="Genomic_DNA"/>
</dbReference>
<evidence type="ECO:0000256" key="1">
    <source>
        <dbReference type="ARBA" id="ARBA00000185"/>
    </source>
</evidence>
<dbReference type="InterPro" id="IPR002205">
    <property type="entry name" value="Topo_IIA_dom_A"/>
</dbReference>
<dbReference type="GO" id="GO:0003918">
    <property type="term" value="F:DNA topoisomerase type II (double strand cut, ATP-hydrolyzing) activity"/>
    <property type="evidence" value="ECO:0007669"/>
    <property type="project" value="UniProtKB-EC"/>
</dbReference>
<dbReference type="InterPro" id="IPR013758">
    <property type="entry name" value="Topo_IIA_A/C_ab"/>
</dbReference>
<dbReference type="PANTHER" id="PTHR43493">
    <property type="entry name" value="DNA GYRASE/TOPOISOMERASE SUBUNIT A"/>
    <property type="match status" value="1"/>
</dbReference>
<organism evidence="9 10">
    <name type="scientific">Polaribacter filamentus</name>
    <dbReference type="NCBI Taxonomy" id="53483"/>
    <lineage>
        <taxon>Bacteria</taxon>
        <taxon>Pseudomonadati</taxon>
        <taxon>Bacteroidota</taxon>
        <taxon>Flavobacteriia</taxon>
        <taxon>Flavobacteriales</taxon>
        <taxon>Flavobacteriaceae</taxon>
    </lineage>
</organism>
<reference evidence="9 10" key="1">
    <citation type="submission" date="2016-11" db="EMBL/GenBank/DDBJ databases">
        <title>Trade-off between light-utilization and light-protection in marine flavobacteria.</title>
        <authorList>
            <person name="Kumagai Y."/>
        </authorList>
    </citation>
    <scope>NUCLEOTIDE SEQUENCE [LARGE SCALE GENOMIC DNA]</scope>
    <source>
        <strain evidence="9 10">ATCC 700397</strain>
    </source>
</reference>